<sequence length="283" mass="32679">MANNNIKKIAKHSKRFERTQTGCLQCRQKKIFQFNKDSLSRKNSLNESKKSFKEIDLKKNQEQDQKDENVIIDDDEDNHEVEEHNIEIDEDEDEDLIETQQSLNSLGEKIEQILDDKEMKPIDINHSRNDTIISELNSRSDSITSLISDSGSDINNSNTITQPSTPPPSTTHGLILNLLQPSNYKISQSQRATNMIHDGESINKILDDMTIELIKKSINNLQYINFDQKLNNYQKSNESSNWNLIDGDETKFKKHHDKSRSIEVIGNDDDYFDQLADDFLSFD</sequence>
<evidence type="ECO:0000313" key="1">
    <source>
        <dbReference type="EMBL" id="CCH41867.1"/>
    </source>
</evidence>
<proteinExistence type="predicted"/>
<accession>K0KI78</accession>
<reference evidence="1 2" key="1">
    <citation type="journal article" date="2012" name="Eukaryot. Cell">
        <title>Draft genome sequence of Wickerhamomyces ciferrii NRRL Y-1031 F-60-10.</title>
        <authorList>
            <person name="Schneider J."/>
            <person name="Andrea H."/>
            <person name="Blom J."/>
            <person name="Jaenicke S."/>
            <person name="Ruckert C."/>
            <person name="Schorsch C."/>
            <person name="Szczepanowski R."/>
            <person name="Farwick M."/>
            <person name="Goesmann A."/>
            <person name="Puhler A."/>
            <person name="Schaffer S."/>
            <person name="Tauch A."/>
            <person name="Kohler T."/>
            <person name="Brinkrolf K."/>
        </authorList>
    </citation>
    <scope>NUCLEOTIDE SEQUENCE [LARGE SCALE GENOMIC DNA]</scope>
    <source>
        <strain evidence="2">ATCC 14091 / BCRC 22168 / CBS 111 / JCM 3599 / NBRC 0793 / NRRL Y-1031 F-60-10</strain>
    </source>
</reference>
<comment type="caution">
    <text evidence="1">The sequence shown here is derived from an EMBL/GenBank/DDBJ whole genome shotgun (WGS) entry which is preliminary data.</text>
</comment>
<dbReference type="Proteomes" id="UP000009328">
    <property type="component" value="Unassembled WGS sequence"/>
</dbReference>
<gene>
    <name evidence="1" type="ORF">BN7_1406</name>
</gene>
<dbReference type="EMBL" id="CAIF01000029">
    <property type="protein sequence ID" value="CCH41867.1"/>
    <property type="molecule type" value="Genomic_DNA"/>
</dbReference>
<organism evidence="1 2">
    <name type="scientific">Wickerhamomyces ciferrii (strain ATCC 14091 / BCRC 22168 / CBS 111 / JCM 3599 / NBRC 0793 / NRRL Y-1031 F-60-10)</name>
    <name type="common">Yeast</name>
    <name type="synonym">Pichia ciferrii</name>
    <dbReference type="NCBI Taxonomy" id="1206466"/>
    <lineage>
        <taxon>Eukaryota</taxon>
        <taxon>Fungi</taxon>
        <taxon>Dikarya</taxon>
        <taxon>Ascomycota</taxon>
        <taxon>Saccharomycotina</taxon>
        <taxon>Saccharomycetes</taxon>
        <taxon>Phaffomycetales</taxon>
        <taxon>Wickerhamomycetaceae</taxon>
        <taxon>Wickerhamomyces</taxon>
    </lineage>
</organism>
<name>K0KI78_WICCF</name>
<keyword evidence="2" id="KW-1185">Reference proteome</keyword>
<protein>
    <submittedName>
        <fullName evidence="1">Uncharacterized protein</fullName>
    </submittedName>
</protein>
<evidence type="ECO:0000313" key="2">
    <source>
        <dbReference type="Proteomes" id="UP000009328"/>
    </source>
</evidence>
<dbReference type="HOGENOM" id="CLU_984194_0_0_1"/>
<dbReference type="InParanoid" id="K0KI78"/>
<dbReference type="AlphaFoldDB" id="K0KI78"/>